<evidence type="ECO:0000313" key="1">
    <source>
        <dbReference type="EMBL" id="HFC03309.1"/>
    </source>
</evidence>
<organism evidence="1">
    <name type="scientific">Nitratifractor salsuginis</name>
    <dbReference type="NCBI Taxonomy" id="269261"/>
    <lineage>
        <taxon>Bacteria</taxon>
        <taxon>Pseudomonadati</taxon>
        <taxon>Campylobacterota</taxon>
        <taxon>Epsilonproteobacteria</taxon>
        <taxon>Campylobacterales</taxon>
        <taxon>Sulfurovaceae</taxon>
        <taxon>Nitratifractor</taxon>
    </lineage>
</organism>
<reference evidence="1" key="1">
    <citation type="journal article" date="2020" name="mSystems">
        <title>Genome- and Community-Level Interaction Insights into Carbon Utilization and Element Cycling Functions of Hydrothermarchaeota in Hydrothermal Sediment.</title>
        <authorList>
            <person name="Zhou Z."/>
            <person name="Liu Y."/>
            <person name="Xu W."/>
            <person name="Pan J."/>
            <person name="Luo Z.H."/>
            <person name="Li M."/>
        </authorList>
    </citation>
    <scope>NUCLEOTIDE SEQUENCE [LARGE SCALE GENOMIC DNA]</scope>
    <source>
        <strain evidence="1">HyVt-513</strain>
    </source>
</reference>
<dbReference type="EMBL" id="DRNO01000029">
    <property type="protein sequence ID" value="HFC03309.1"/>
    <property type="molecule type" value="Genomic_DNA"/>
</dbReference>
<dbReference type="Proteomes" id="UP000885722">
    <property type="component" value="Unassembled WGS sequence"/>
</dbReference>
<gene>
    <name evidence="1" type="ORF">ENJ74_00420</name>
</gene>
<proteinExistence type="predicted"/>
<sequence length="610" mass="69091">MLIKKEHVIALYNVLGEENKGAHCQISVAAEREPYNELNLANLLEIGSSRVEYRLSYWGRNLIHLLDQMVKEDKLDIPANWKEGYRWVGSEVIAMIEAAMKNGGYVGPTAEKALKERGFAETVRDEHCGECVKLTEEAEALYEIYLHSHPKLEITKELANFIVSIPEGPAEKNALDYEGREAELLESMRLLSYSVPGTDIFTLNRLGKAVKEAITHMAYPYDAVISEDYLHILARYLDEGFAALGDKEKELMETLALIDADGNLLKGGEALEEVLHILREGAYWPARTFDLEALDVEILKGIDAVMKRHESNPEVLPTPEEIRHYLLDLPLKEYKALKEHYGRRLNQALGYQKKEELRKKFAEALSVEELFKSFYEKGNHWQQKLMDVIEESLMTLKSFSLVEAKVSEDGKLYYEMTPEGRMAFEEQKEKGTREISAPAVKAITIRESEFGAPNVEWYEAAKAEHLVGGGAPTHSGKLYADLAYNVERKPHITRFELEILHKLPETGYMVEKVYGDFDETLREEVTYGLNKLEARGFVELLPDGGIVVTEAGHLIKRALSGTPESFGNALNPLVVRILEALHEVGNLYVKERKVRILPKNIKEAMKISGL</sequence>
<feature type="non-terminal residue" evidence="1">
    <location>
        <position position="610"/>
    </location>
</feature>
<name>A0A7V2SI61_9BACT</name>
<protein>
    <submittedName>
        <fullName evidence="1">DUF505 domain-containing protein</fullName>
    </submittedName>
</protein>
<dbReference type="Pfam" id="PF04458">
    <property type="entry name" value="DUF505"/>
    <property type="match status" value="1"/>
</dbReference>
<dbReference type="AlphaFoldDB" id="A0A7V2SI61"/>
<accession>A0A7V2SI61</accession>
<comment type="caution">
    <text evidence="1">The sequence shown here is derived from an EMBL/GenBank/DDBJ whole genome shotgun (WGS) entry which is preliminary data.</text>
</comment>
<dbReference type="InterPro" id="IPR007548">
    <property type="entry name" value="DUF505"/>
</dbReference>